<feature type="domain" description="Ketoreductase" evidence="2">
    <location>
        <begin position="46"/>
        <end position="231"/>
    </location>
</feature>
<dbReference type="EMBL" id="CP003588">
    <property type="protein sequence ID" value="AFK72483.1"/>
    <property type="molecule type" value="Genomic_DNA"/>
</dbReference>
<dbReference type="CDD" id="cd05233">
    <property type="entry name" value="SDR_c"/>
    <property type="match status" value="1"/>
</dbReference>
<dbReference type="NCBIfam" id="NF005559">
    <property type="entry name" value="PRK07231.1"/>
    <property type="match status" value="1"/>
</dbReference>
<dbReference type="SUPFAM" id="SSF51735">
    <property type="entry name" value="NAD(P)-binding Rossmann-fold domains"/>
    <property type="match status" value="1"/>
</dbReference>
<evidence type="ECO:0000256" key="1">
    <source>
        <dbReference type="ARBA" id="ARBA00006484"/>
    </source>
</evidence>
<protein>
    <submittedName>
        <fullName evidence="3">Short-chain dehydrogenase/reductase SDR</fullName>
    </submittedName>
</protein>
<dbReference type="InterPro" id="IPR036291">
    <property type="entry name" value="NAD(P)-bd_dom_sf"/>
</dbReference>
<dbReference type="Proteomes" id="UP000005268">
    <property type="component" value="Chromosome"/>
</dbReference>
<gene>
    <name evidence="3" type="ORF">YSA_10542</name>
</gene>
<accession>I3V412</accession>
<sequence>MGLVAGFVHSAGGPAGHSLLPRTSNALESSMHNNKILSQWLGLESAVCVVTGAAGGIGAALAAALVEQQAHVVLLDRDLDKCRELAATLGEHSAGEVSALACDIADPASVEQAAAQVQALHGRCDVLVNNASVLRPGALDTLSLEQWNQVLAVNLSGYLLCAQAFGRSMLDCGQGRIVHVASIAAHYPQPNSGAYSAAKAGVSMLSRQIAVEWGPRGVRSNAVCPGLIRTPLSAAFYADPQVARRRSAMTANQRIGEPQDIAEAVLFLASRRADYINGAELTVDGGLESMPMALIPRPGFEGAGQ</sequence>
<dbReference type="GO" id="GO:0016616">
    <property type="term" value="F:oxidoreductase activity, acting on the CH-OH group of donors, NAD or NADP as acceptor"/>
    <property type="evidence" value="ECO:0007669"/>
    <property type="project" value="TreeGrafter"/>
</dbReference>
<dbReference type="PRINTS" id="PR00080">
    <property type="entry name" value="SDRFAMILY"/>
</dbReference>
<dbReference type="FunFam" id="3.40.50.720:FF:000084">
    <property type="entry name" value="Short-chain dehydrogenase reductase"/>
    <property type="match status" value="1"/>
</dbReference>
<dbReference type="Gene3D" id="3.40.50.720">
    <property type="entry name" value="NAD(P)-binding Rossmann-like Domain"/>
    <property type="match status" value="1"/>
</dbReference>
<dbReference type="GO" id="GO:0030497">
    <property type="term" value="P:fatty acid elongation"/>
    <property type="evidence" value="ECO:0007669"/>
    <property type="project" value="TreeGrafter"/>
</dbReference>
<dbReference type="PROSITE" id="PS00061">
    <property type="entry name" value="ADH_SHORT"/>
    <property type="match status" value="1"/>
</dbReference>
<dbReference type="InterPro" id="IPR057326">
    <property type="entry name" value="KR_dom"/>
</dbReference>
<dbReference type="HOGENOM" id="CLU_010194_1_1_6"/>
<reference evidence="3 4" key="1">
    <citation type="journal article" date="2012" name="J. Bacteriol.">
        <title>Complete Genome Sequence of the Naphthalene-Degrading Pseudomonas putida Strain ND6.</title>
        <authorList>
            <person name="Li S."/>
            <person name="Zhao H."/>
            <person name="Li Y."/>
            <person name="Niu S."/>
            <person name="Cai B."/>
        </authorList>
    </citation>
    <scope>NUCLEOTIDE SEQUENCE [LARGE SCALE GENOMIC DNA]</scope>
    <source>
        <strain evidence="3 4">ND6</strain>
    </source>
</reference>
<dbReference type="InterPro" id="IPR002347">
    <property type="entry name" value="SDR_fam"/>
</dbReference>
<dbReference type="PATRIC" id="fig|231023.4.peg.5052"/>
<evidence type="ECO:0000313" key="4">
    <source>
        <dbReference type="Proteomes" id="UP000005268"/>
    </source>
</evidence>
<dbReference type="KEGG" id="ppi:YSA_10542"/>
<name>I3V412_PSEPU</name>
<dbReference type="PRINTS" id="PR00081">
    <property type="entry name" value="GDHRDH"/>
</dbReference>
<comment type="similarity">
    <text evidence="1">Belongs to the short-chain dehydrogenases/reductases (SDR) family.</text>
</comment>
<evidence type="ECO:0000259" key="2">
    <source>
        <dbReference type="SMART" id="SM00822"/>
    </source>
</evidence>
<proteinExistence type="inferred from homology"/>
<dbReference type="SMART" id="SM00822">
    <property type="entry name" value="PKS_KR"/>
    <property type="match status" value="1"/>
</dbReference>
<dbReference type="AlphaFoldDB" id="I3V412"/>
<dbReference type="PANTHER" id="PTHR42760">
    <property type="entry name" value="SHORT-CHAIN DEHYDROGENASES/REDUCTASES FAMILY MEMBER"/>
    <property type="match status" value="1"/>
</dbReference>
<dbReference type="Pfam" id="PF13561">
    <property type="entry name" value="adh_short_C2"/>
    <property type="match status" value="1"/>
</dbReference>
<evidence type="ECO:0000313" key="3">
    <source>
        <dbReference type="EMBL" id="AFK72483.1"/>
    </source>
</evidence>
<dbReference type="PANTHER" id="PTHR42760:SF123">
    <property type="entry name" value="OXIDOREDUCTASE"/>
    <property type="match status" value="1"/>
</dbReference>
<organism evidence="3 4">
    <name type="scientific">Pseudomonas putida ND6</name>
    <dbReference type="NCBI Taxonomy" id="231023"/>
    <lineage>
        <taxon>Bacteria</taxon>
        <taxon>Pseudomonadati</taxon>
        <taxon>Pseudomonadota</taxon>
        <taxon>Gammaproteobacteria</taxon>
        <taxon>Pseudomonadales</taxon>
        <taxon>Pseudomonadaceae</taxon>
        <taxon>Pseudomonas</taxon>
    </lineage>
</organism>
<dbReference type="InterPro" id="IPR020904">
    <property type="entry name" value="Sc_DH/Rdtase_CS"/>
</dbReference>